<accession>A0A081FV10</accession>
<comment type="caution">
    <text evidence="7">The sequence shown here is derived from an EMBL/GenBank/DDBJ whole genome shotgun (WGS) entry which is preliminary data.</text>
</comment>
<feature type="domain" description="PAC" evidence="3">
    <location>
        <begin position="357"/>
        <end position="409"/>
    </location>
</feature>
<keyword evidence="8" id="KW-1185">Reference proteome</keyword>
<dbReference type="Gene3D" id="3.10.580.10">
    <property type="entry name" value="CBS-domain"/>
    <property type="match status" value="2"/>
</dbReference>
<organism evidence="7 8">
    <name type="scientific">Marinobacterium lacunae</name>
    <dbReference type="NCBI Taxonomy" id="1232683"/>
    <lineage>
        <taxon>Bacteria</taxon>
        <taxon>Pseudomonadati</taxon>
        <taxon>Pseudomonadota</taxon>
        <taxon>Gammaproteobacteria</taxon>
        <taxon>Oceanospirillales</taxon>
        <taxon>Oceanospirillaceae</taxon>
        <taxon>Marinobacterium</taxon>
    </lineage>
</organism>
<dbReference type="AlphaFoldDB" id="A0A081FV10"/>
<dbReference type="Gene3D" id="3.30.70.270">
    <property type="match status" value="1"/>
</dbReference>
<dbReference type="Gene3D" id="3.20.20.450">
    <property type="entry name" value="EAL domain"/>
    <property type="match status" value="1"/>
</dbReference>
<dbReference type="SMART" id="SM00116">
    <property type="entry name" value="CBS"/>
    <property type="match status" value="4"/>
</dbReference>
<reference evidence="7 8" key="1">
    <citation type="submission" date="2014-04" db="EMBL/GenBank/DDBJ databases">
        <title>Marinobacterium kochiensis sp. nov., isolated from sediment sample collected from Kochi backwaters in Kerala, India.</title>
        <authorList>
            <person name="Singh A."/>
            <person name="Pinnaka A.K."/>
        </authorList>
    </citation>
    <scope>NUCLEOTIDE SEQUENCE [LARGE SCALE GENOMIC DNA]</scope>
    <source>
        <strain evidence="7 8">AK27</strain>
    </source>
</reference>
<feature type="domain" description="PAS" evidence="2">
    <location>
        <begin position="284"/>
        <end position="330"/>
    </location>
</feature>
<dbReference type="InterPro" id="IPR052155">
    <property type="entry name" value="Biofilm_reg_signaling"/>
</dbReference>
<evidence type="ECO:0000313" key="7">
    <source>
        <dbReference type="EMBL" id="KEA62365.1"/>
    </source>
</evidence>
<dbReference type="PANTHER" id="PTHR44757:SF2">
    <property type="entry name" value="BIOFILM ARCHITECTURE MAINTENANCE PROTEIN MBAA"/>
    <property type="match status" value="1"/>
</dbReference>
<dbReference type="InterPro" id="IPR001610">
    <property type="entry name" value="PAC"/>
</dbReference>
<dbReference type="OrthoDB" id="6168558at2"/>
<feature type="domain" description="CBS" evidence="6">
    <location>
        <begin position="17"/>
        <end position="74"/>
    </location>
</feature>
<dbReference type="Pfam" id="PF00563">
    <property type="entry name" value="EAL"/>
    <property type="match status" value="1"/>
</dbReference>
<dbReference type="PANTHER" id="PTHR44757">
    <property type="entry name" value="DIGUANYLATE CYCLASE DGCP"/>
    <property type="match status" value="1"/>
</dbReference>
<dbReference type="InterPro" id="IPR000700">
    <property type="entry name" value="PAS-assoc_C"/>
</dbReference>
<dbReference type="Pfam" id="PF00571">
    <property type="entry name" value="CBS"/>
    <property type="match status" value="3"/>
</dbReference>
<dbReference type="InterPro" id="IPR000014">
    <property type="entry name" value="PAS"/>
</dbReference>
<dbReference type="InterPro" id="IPR043128">
    <property type="entry name" value="Rev_trsase/Diguanyl_cyclase"/>
</dbReference>
<evidence type="ECO:0000259" key="4">
    <source>
        <dbReference type="PROSITE" id="PS50883"/>
    </source>
</evidence>
<dbReference type="SUPFAM" id="SSF55785">
    <property type="entry name" value="PYP-like sensor domain (PAS domain)"/>
    <property type="match status" value="1"/>
</dbReference>
<protein>
    <submittedName>
        <fullName evidence="7">Diguanylate cyclase</fullName>
    </submittedName>
</protein>
<feature type="domain" description="CBS" evidence="6">
    <location>
        <begin position="82"/>
        <end position="138"/>
    </location>
</feature>
<dbReference type="SUPFAM" id="SSF141868">
    <property type="entry name" value="EAL domain-like"/>
    <property type="match status" value="1"/>
</dbReference>
<dbReference type="InterPro" id="IPR029787">
    <property type="entry name" value="Nucleotide_cyclase"/>
</dbReference>
<dbReference type="InterPro" id="IPR046342">
    <property type="entry name" value="CBS_dom_sf"/>
</dbReference>
<dbReference type="Pfam" id="PF00990">
    <property type="entry name" value="GGDEF"/>
    <property type="match status" value="1"/>
</dbReference>
<dbReference type="eggNOG" id="COG5001">
    <property type="taxonomic scope" value="Bacteria"/>
</dbReference>
<evidence type="ECO:0000259" key="5">
    <source>
        <dbReference type="PROSITE" id="PS50887"/>
    </source>
</evidence>
<proteinExistence type="predicted"/>
<name>A0A081FV10_9GAMM</name>
<dbReference type="InterPro" id="IPR001633">
    <property type="entry name" value="EAL_dom"/>
</dbReference>
<evidence type="ECO:0000259" key="3">
    <source>
        <dbReference type="PROSITE" id="PS50113"/>
    </source>
</evidence>
<feature type="domain" description="CBS" evidence="6">
    <location>
        <begin position="208"/>
        <end position="265"/>
    </location>
</feature>
<feature type="domain" description="GGDEF" evidence="5">
    <location>
        <begin position="441"/>
        <end position="573"/>
    </location>
</feature>
<dbReference type="PATRIC" id="fig|1232683.4.peg.3449"/>
<feature type="domain" description="EAL" evidence="4">
    <location>
        <begin position="582"/>
        <end position="835"/>
    </location>
</feature>
<dbReference type="SMART" id="SM00052">
    <property type="entry name" value="EAL"/>
    <property type="match status" value="1"/>
</dbReference>
<dbReference type="CDD" id="cd01949">
    <property type="entry name" value="GGDEF"/>
    <property type="match status" value="1"/>
</dbReference>
<dbReference type="PROSITE" id="PS50887">
    <property type="entry name" value="GGDEF"/>
    <property type="match status" value="1"/>
</dbReference>
<dbReference type="Proteomes" id="UP000028252">
    <property type="component" value="Unassembled WGS sequence"/>
</dbReference>
<dbReference type="InterPro" id="IPR000160">
    <property type="entry name" value="GGDEF_dom"/>
</dbReference>
<dbReference type="EMBL" id="JMQN01000050">
    <property type="protein sequence ID" value="KEA62365.1"/>
    <property type="molecule type" value="Genomic_DNA"/>
</dbReference>
<dbReference type="PROSITE" id="PS50883">
    <property type="entry name" value="EAL"/>
    <property type="match status" value="1"/>
</dbReference>
<sequence length="845" mass="93094">MNTEVLLNHGVSVAQICQTDVICCAPGDSLESALKLMSERRIGSVLVCDDHKPVGILTGREAMSCCLNPEVHARSQLLADVMSTQLLVVRGEASIDDVGVELLGCRLKHAVVVDASGKLIGIVSESDVVNNQGVEHDLFLRSVSDIAPVEMLWVSADSLMRDIISQMHDRGQSSALVRNGTKTHILTDTDVIRILASGEPLVRPVLSFSPPELVSIDESISLFIARKIFLRHGFRHLGVVDASGQVTRVLSYADILRSVERDYVSRLRQMLRTNNEALEQSMQNLRLIERVINASLEGVVVTDASGAIQSVNPAFTAITGYEAHEVIGKNPSILSSGRHDRTFYDRMWHALRQQGEWQGEIWNRSKRGEVYPEWLSITAITDAEGKVTQYAAIFHDLTEAKRSEARIQQMALFDDLTRLANRRLFQERLEMASRYALDSGEKFAVLAIDLDMFKRINDRFGQEGGDEVLKTIAGRLENALDTGDTASRPGGDEFNLIIGNVSEDGLHEQIEHLFRVISTPVLVNATEVRITAGIGIALFPLDGDNGDALLSSAEAALHQAKERGHNVCSYFSEELHQKRRSRYLIAAQLHHALERNEFSLVYQPKISLTTGEVVGAEALLRWHNAELGAVPADLFIPLAEDTGLINEIGDWVLEEAVAQAKTWCESGCATPIAINLSARQFQDGSILQRIENALSGHGLDSRWLSVELTETCFLANAEQTADTLLALRERGVGVSIDDFGTGFSSLSYIRTMSLDHLKIDRSFISSITGSNRDRQLVSAIIAMSQALGLSVVAEGVETHEQLEVLRELGCDQVQGYLICRPQRADDFVSWYEQYSITSFLNGAGA</sequence>
<dbReference type="NCBIfam" id="TIGR00229">
    <property type="entry name" value="sensory_box"/>
    <property type="match status" value="1"/>
</dbReference>
<evidence type="ECO:0000256" key="1">
    <source>
        <dbReference type="PROSITE-ProRule" id="PRU00703"/>
    </source>
</evidence>
<dbReference type="InterPro" id="IPR035919">
    <property type="entry name" value="EAL_sf"/>
</dbReference>
<gene>
    <name evidence="7" type="ORF">ADIMK_3505</name>
</gene>
<dbReference type="STRING" id="1232683.ADIMK_3505"/>
<dbReference type="SUPFAM" id="SSF55073">
    <property type="entry name" value="Nucleotide cyclase"/>
    <property type="match status" value="1"/>
</dbReference>
<dbReference type="SMART" id="SM00086">
    <property type="entry name" value="PAC"/>
    <property type="match status" value="1"/>
</dbReference>
<dbReference type="CDD" id="cd01948">
    <property type="entry name" value="EAL"/>
    <property type="match status" value="1"/>
</dbReference>
<dbReference type="InterPro" id="IPR035965">
    <property type="entry name" value="PAS-like_dom_sf"/>
</dbReference>
<evidence type="ECO:0000313" key="8">
    <source>
        <dbReference type="Proteomes" id="UP000028252"/>
    </source>
</evidence>
<dbReference type="CDD" id="cd00130">
    <property type="entry name" value="PAS"/>
    <property type="match status" value="1"/>
</dbReference>
<dbReference type="Pfam" id="PF13426">
    <property type="entry name" value="PAS_9"/>
    <property type="match status" value="1"/>
</dbReference>
<evidence type="ECO:0000259" key="2">
    <source>
        <dbReference type="PROSITE" id="PS50112"/>
    </source>
</evidence>
<dbReference type="PROSITE" id="PS50113">
    <property type="entry name" value="PAC"/>
    <property type="match status" value="1"/>
</dbReference>
<dbReference type="PROSITE" id="PS51371">
    <property type="entry name" value="CBS"/>
    <property type="match status" value="3"/>
</dbReference>
<keyword evidence="1" id="KW-0129">CBS domain</keyword>
<evidence type="ECO:0000259" key="6">
    <source>
        <dbReference type="PROSITE" id="PS51371"/>
    </source>
</evidence>
<dbReference type="PROSITE" id="PS50112">
    <property type="entry name" value="PAS"/>
    <property type="match status" value="1"/>
</dbReference>
<dbReference type="SMART" id="SM00091">
    <property type="entry name" value="PAS"/>
    <property type="match status" value="1"/>
</dbReference>
<dbReference type="NCBIfam" id="TIGR00254">
    <property type="entry name" value="GGDEF"/>
    <property type="match status" value="1"/>
</dbReference>
<dbReference type="SMART" id="SM00267">
    <property type="entry name" value="GGDEF"/>
    <property type="match status" value="1"/>
</dbReference>
<dbReference type="RefSeq" id="WP_036190908.1">
    <property type="nucleotide sequence ID" value="NZ_JMQN01000050.1"/>
</dbReference>
<dbReference type="InterPro" id="IPR000644">
    <property type="entry name" value="CBS_dom"/>
</dbReference>
<dbReference type="Gene3D" id="3.30.450.20">
    <property type="entry name" value="PAS domain"/>
    <property type="match status" value="1"/>
</dbReference>
<dbReference type="SUPFAM" id="SSF54631">
    <property type="entry name" value="CBS-domain pair"/>
    <property type="match status" value="2"/>
</dbReference>